<evidence type="ECO:0000313" key="2">
    <source>
        <dbReference type="Proteomes" id="UP000828390"/>
    </source>
</evidence>
<name>A0A9D4BCT2_DREPO</name>
<keyword evidence="2" id="KW-1185">Reference proteome</keyword>
<reference evidence="1" key="2">
    <citation type="submission" date="2020-11" db="EMBL/GenBank/DDBJ databases">
        <authorList>
            <person name="McCartney M.A."/>
            <person name="Auch B."/>
            <person name="Kono T."/>
            <person name="Mallez S."/>
            <person name="Becker A."/>
            <person name="Gohl D.M."/>
            <person name="Silverstein K.A.T."/>
            <person name="Koren S."/>
            <person name="Bechman K.B."/>
            <person name="Herman A."/>
            <person name="Abrahante J.E."/>
            <person name="Garbe J."/>
        </authorList>
    </citation>
    <scope>NUCLEOTIDE SEQUENCE</scope>
    <source>
        <strain evidence="1">Duluth1</strain>
        <tissue evidence="1">Whole animal</tissue>
    </source>
</reference>
<proteinExistence type="predicted"/>
<gene>
    <name evidence="1" type="ORF">DPMN_193459</name>
</gene>
<organism evidence="1 2">
    <name type="scientific">Dreissena polymorpha</name>
    <name type="common">Zebra mussel</name>
    <name type="synonym">Mytilus polymorpha</name>
    <dbReference type="NCBI Taxonomy" id="45954"/>
    <lineage>
        <taxon>Eukaryota</taxon>
        <taxon>Metazoa</taxon>
        <taxon>Spiralia</taxon>
        <taxon>Lophotrochozoa</taxon>
        <taxon>Mollusca</taxon>
        <taxon>Bivalvia</taxon>
        <taxon>Autobranchia</taxon>
        <taxon>Heteroconchia</taxon>
        <taxon>Euheterodonta</taxon>
        <taxon>Imparidentia</taxon>
        <taxon>Neoheterodontei</taxon>
        <taxon>Myida</taxon>
        <taxon>Dreissenoidea</taxon>
        <taxon>Dreissenidae</taxon>
        <taxon>Dreissena</taxon>
    </lineage>
</organism>
<dbReference type="Proteomes" id="UP000828390">
    <property type="component" value="Unassembled WGS sequence"/>
</dbReference>
<dbReference type="AlphaFoldDB" id="A0A9D4BCT2"/>
<protein>
    <submittedName>
        <fullName evidence="1">Uncharacterized protein</fullName>
    </submittedName>
</protein>
<sequence>MEIEYFLGGNKRRRRAAVAEIEPLNFIIGTEDCSNNQEYCNEPLKAGRAYKLVFQLLTI</sequence>
<reference evidence="1" key="1">
    <citation type="journal article" date="2019" name="bioRxiv">
        <title>The Genome of the Zebra Mussel, Dreissena polymorpha: A Resource for Invasive Species Research.</title>
        <authorList>
            <person name="McCartney M.A."/>
            <person name="Auch B."/>
            <person name="Kono T."/>
            <person name="Mallez S."/>
            <person name="Zhang Y."/>
            <person name="Obille A."/>
            <person name="Becker A."/>
            <person name="Abrahante J.E."/>
            <person name="Garbe J."/>
            <person name="Badalamenti J.P."/>
            <person name="Herman A."/>
            <person name="Mangelson H."/>
            <person name="Liachko I."/>
            <person name="Sullivan S."/>
            <person name="Sone E.D."/>
            <person name="Koren S."/>
            <person name="Silverstein K.A.T."/>
            <person name="Beckman K.B."/>
            <person name="Gohl D.M."/>
        </authorList>
    </citation>
    <scope>NUCLEOTIDE SEQUENCE</scope>
    <source>
        <strain evidence="1">Duluth1</strain>
        <tissue evidence="1">Whole animal</tissue>
    </source>
</reference>
<evidence type="ECO:0000313" key="1">
    <source>
        <dbReference type="EMBL" id="KAH3690401.1"/>
    </source>
</evidence>
<accession>A0A9D4BCT2</accession>
<dbReference type="EMBL" id="JAIWYP010000065">
    <property type="protein sequence ID" value="KAH3690401.1"/>
    <property type="molecule type" value="Genomic_DNA"/>
</dbReference>
<comment type="caution">
    <text evidence="1">The sequence shown here is derived from an EMBL/GenBank/DDBJ whole genome shotgun (WGS) entry which is preliminary data.</text>
</comment>